<dbReference type="eggNOG" id="ENOG502RIXM">
    <property type="taxonomic scope" value="Eukaryota"/>
</dbReference>
<proteinExistence type="predicted"/>
<dbReference type="GO" id="GO:0005634">
    <property type="term" value="C:nucleus"/>
    <property type="evidence" value="ECO:0007669"/>
    <property type="project" value="UniProtKB-SubCell"/>
</dbReference>
<dbReference type="KEGG" id="ela:UCREL1_4695"/>
<dbReference type="GO" id="GO:0000981">
    <property type="term" value="F:DNA-binding transcription factor activity, RNA polymerase II-specific"/>
    <property type="evidence" value="ECO:0007669"/>
    <property type="project" value="InterPro"/>
</dbReference>
<dbReference type="GO" id="GO:0045944">
    <property type="term" value="P:positive regulation of transcription by RNA polymerase II"/>
    <property type="evidence" value="ECO:0007669"/>
    <property type="project" value="TreeGrafter"/>
</dbReference>
<evidence type="ECO:0000259" key="4">
    <source>
        <dbReference type="PROSITE" id="PS50048"/>
    </source>
</evidence>
<dbReference type="EMBL" id="KB706271">
    <property type="protein sequence ID" value="EMR68293.1"/>
    <property type="molecule type" value="Genomic_DNA"/>
</dbReference>
<dbReference type="AlphaFoldDB" id="M7SUU4"/>
<dbReference type="Gene3D" id="4.10.240.10">
    <property type="entry name" value="Zn(2)-C6 fungal-type DNA-binding domain"/>
    <property type="match status" value="1"/>
</dbReference>
<evidence type="ECO:0000256" key="3">
    <source>
        <dbReference type="SAM" id="MobiDB-lite"/>
    </source>
</evidence>
<dbReference type="GO" id="GO:0000976">
    <property type="term" value="F:transcription cis-regulatory region binding"/>
    <property type="evidence" value="ECO:0007669"/>
    <property type="project" value="TreeGrafter"/>
</dbReference>
<dbReference type="GO" id="GO:0008270">
    <property type="term" value="F:zinc ion binding"/>
    <property type="evidence" value="ECO:0007669"/>
    <property type="project" value="InterPro"/>
</dbReference>
<protein>
    <submittedName>
        <fullName evidence="5">Putative fungal zn binuclear cluster domain containing protein</fullName>
    </submittedName>
</protein>
<keyword evidence="6" id="KW-1185">Reference proteome</keyword>
<dbReference type="InterPro" id="IPR021858">
    <property type="entry name" value="Fun_TF"/>
</dbReference>
<comment type="subcellular location">
    <subcellularLocation>
        <location evidence="1">Nucleus</location>
    </subcellularLocation>
</comment>
<dbReference type="CDD" id="cd00067">
    <property type="entry name" value="GAL4"/>
    <property type="match status" value="1"/>
</dbReference>
<keyword evidence="2" id="KW-0539">Nucleus</keyword>
<sequence length="457" mass="50077">MTFSRTRTGCFTCREDGYKCDEQKPHCGRCVRLQKTCKGYGVKLKWRNFEGPLTTAQPGARRRTSKSKSPPGSDGGLAVTRPQTLRGPWDPVMIARNPSYLSPDVGTTDQYLLDHWTNSLATVVSMATGPKNPFLVHLTPMMMHSTALRSAVCSMAASHLAILRGDHALQTSAIHHRVLAVSSLRQTLQVQDPELSLATILLMQVSDRLFAIDTRADHLAGAKAIITGRGKDYAWDTASAAFLLSLCFYHDVLASVSRGSSPLLGFDDGNDDEHRFSVDTMAMEGIASMQGLTAVVRLVGRISRMRGQSLDEQTTAGHAIAEALNALGGESDTGAHDQDSNGTDSDIHHTVQAYKHAAFIYLYRVWCNVGAPHPLMLRHAGRCLAHLGRVQLSSALLSAHVWPLWTAGCETIDAEQRRADIEEVWSIKDHRRTSTGVDNVDCIKAILRSRQREADLA</sequence>
<dbReference type="OrthoDB" id="3509362at2759"/>
<dbReference type="PANTHER" id="PTHR37534:SF15">
    <property type="entry name" value="ZN(II)2CYS6 TRANSCRIPTION FACTOR (EUROFUNG)"/>
    <property type="match status" value="1"/>
</dbReference>
<dbReference type="HOGENOM" id="CLU_047025_0_0_1"/>
<dbReference type="Proteomes" id="UP000012174">
    <property type="component" value="Unassembled WGS sequence"/>
</dbReference>
<name>M7SUU4_EUTLA</name>
<feature type="domain" description="Zn(2)-C6 fungal-type" evidence="4">
    <location>
        <begin position="9"/>
        <end position="37"/>
    </location>
</feature>
<gene>
    <name evidence="5" type="ORF">UCREL1_4695</name>
</gene>
<evidence type="ECO:0000313" key="5">
    <source>
        <dbReference type="EMBL" id="EMR68293.1"/>
    </source>
</evidence>
<dbReference type="InterPro" id="IPR001138">
    <property type="entry name" value="Zn2Cys6_DnaBD"/>
</dbReference>
<dbReference type="PROSITE" id="PS50048">
    <property type="entry name" value="ZN2_CY6_FUNGAL_2"/>
    <property type="match status" value="1"/>
</dbReference>
<dbReference type="OMA" id="ATVMMMQ"/>
<dbReference type="SUPFAM" id="SSF57701">
    <property type="entry name" value="Zn2/Cys6 DNA-binding domain"/>
    <property type="match status" value="1"/>
</dbReference>
<evidence type="ECO:0000313" key="6">
    <source>
        <dbReference type="Proteomes" id="UP000012174"/>
    </source>
</evidence>
<dbReference type="InterPro" id="IPR036864">
    <property type="entry name" value="Zn2-C6_fun-type_DNA-bd_sf"/>
</dbReference>
<dbReference type="Pfam" id="PF11951">
    <property type="entry name" value="Fungal_trans_2"/>
    <property type="match status" value="1"/>
</dbReference>
<accession>M7SUU4</accession>
<dbReference type="Pfam" id="PF00172">
    <property type="entry name" value="Zn_clus"/>
    <property type="match status" value="1"/>
</dbReference>
<evidence type="ECO:0000256" key="2">
    <source>
        <dbReference type="ARBA" id="ARBA00023242"/>
    </source>
</evidence>
<evidence type="ECO:0000256" key="1">
    <source>
        <dbReference type="ARBA" id="ARBA00004123"/>
    </source>
</evidence>
<organism evidence="5 6">
    <name type="scientific">Eutypa lata (strain UCR-EL1)</name>
    <name type="common">Grapevine dieback disease fungus</name>
    <name type="synonym">Eutypa armeniacae</name>
    <dbReference type="NCBI Taxonomy" id="1287681"/>
    <lineage>
        <taxon>Eukaryota</taxon>
        <taxon>Fungi</taxon>
        <taxon>Dikarya</taxon>
        <taxon>Ascomycota</taxon>
        <taxon>Pezizomycotina</taxon>
        <taxon>Sordariomycetes</taxon>
        <taxon>Xylariomycetidae</taxon>
        <taxon>Xylariales</taxon>
        <taxon>Diatrypaceae</taxon>
        <taxon>Eutypa</taxon>
    </lineage>
</organism>
<dbReference type="PANTHER" id="PTHR37534">
    <property type="entry name" value="TRANSCRIPTIONAL ACTIVATOR PROTEIN UGA3"/>
    <property type="match status" value="1"/>
</dbReference>
<reference evidence="6" key="1">
    <citation type="journal article" date="2013" name="Genome Announc.">
        <title>Draft genome sequence of the grapevine dieback fungus Eutypa lata UCR-EL1.</title>
        <authorList>
            <person name="Blanco-Ulate B."/>
            <person name="Rolshausen P.E."/>
            <person name="Cantu D."/>
        </authorList>
    </citation>
    <scope>NUCLEOTIDE SEQUENCE [LARGE SCALE GENOMIC DNA]</scope>
    <source>
        <strain evidence="6">UCR-EL1</strain>
    </source>
</reference>
<feature type="region of interest" description="Disordered" evidence="3">
    <location>
        <begin position="52"/>
        <end position="89"/>
    </location>
</feature>
<dbReference type="SMART" id="SM00066">
    <property type="entry name" value="GAL4"/>
    <property type="match status" value="1"/>
</dbReference>